<dbReference type="AlphaFoldDB" id="A0AAV8ZC21"/>
<organism evidence="5 6">
    <name type="scientific">Aromia moschata</name>
    <dbReference type="NCBI Taxonomy" id="1265417"/>
    <lineage>
        <taxon>Eukaryota</taxon>
        <taxon>Metazoa</taxon>
        <taxon>Ecdysozoa</taxon>
        <taxon>Arthropoda</taxon>
        <taxon>Hexapoda</taxon>
        <taxon>Insecta</taxon>
        <taxon>Pterygota</taxon>
        <taxon>Neoptera</taxon>
        <taxon>Endopterygota</taxon>
        <taxon>Coleoptera</taxon>
        <taxon>Polyphaga</taxon>
        <taxon>Cucujiformia</taxon>
        <taxon>Chrysomeloidea</taxon>
        <taxon>Cerambycidae</taxon>
        <taxon>Cerambycinae</taxon>
        <taxon>Callichromatini</taxon>
        <taxon>Aromia</taxon>
    </lineage>
</organism>
<protein>
    <recommendedName>
        <fullName evidence="4">FAM13A-like domain-containing protein</fullName>
    </recommendedName>
</protein>
<reference evidence="5" key="1">
    <citation type="journal article" date="2023" name="Insect Mol. Biol.">
        <title>Genome sequencing provides insights into the evolution of gene families encoding plant cell wall-degrading enzymes in longhorned beetles.</title>
        <authorList>
            <person name="Shin N.R."/>
            <person name="Okamura Y."/>
            <person name="Kirsch R."/>
            <person name="Pauchet Y."/>
        </authorList>
    </citation>
    <scope>NUCLEOTIDE SEQUENCE</scope>
    <source>
        <strain evidence="5">AMC_N1</strain>
    </source>
</reference>
<gene>
    <name evidence="5" type="ORF">NQ318_020169</name>
</gene>
<dbReference type="PANTHER" id="PTHR15904:SF17">
    <property type="entry name" value="RHO-GAP DOMAIN-CONTAINING PROTEIN"/>
    <property type="match status" value="1"/>
</dbReference>
<feature type="compositionally biased region" description="Basic and acidic residues" evidence="3">
    <location>
        <begin position="74"/>
        <end position="105"/>
    </location>
</feature>
<evidence type="ECO:0000256" key="3">
    <source>
        <dbReference type="SAM" id="MobiDB-lite"/>
    </source>
</evidence>
<dbReference type="Proteomes" id="UP001162162">
    <property type="component" value="Unassembled WGS sequence"/>
</dbReference>
<keyword evidence="2" id="KW-0175">Coiled coil</keyword>
<feature type="coiled-coil region" evidence="2">
    <location>
        <begin position="523"/>
        <end position="550"/>
    </location>
</feature>
<comment type="caution">
    <text evidence="5">The sequence shown here is derived from an EMBL/GenBank/DDBJ whole genome shotgun (WGS) entry which is preliminary data.</text>
</comment>
<feature type="compositionally biased region" description="Polar residues" evidence="3">
    <location>
        <begin position="106"/>
        <end position="117"/>
    </location>
</feature>
<dbReference type="InterPro" id="IPR039102">
    <property type="entry name" value="FAM13"/>
</dbReference>
<dbReference type="EMBL" id="JAPWTK010000007">
    <property type="protein sequence ID" value="KAJ8960870.1"/>
    <property type="molecule type" value="Genomic_DNA"/>
</dbReference>
<feature type="compositionally biased region" description="Basic residues" evidence="3">
    <location>
        <begin position="150"/>
        <end position="168"/>
    </location>
</feature>
<feature type="compositionally biased region" description="Basic and acidic residues" evidence="3">
    <location>
        <begin position="410"/>
        <end position="422"/>
    </location>
</feature>
<feature type="compositionally biased region" description="Low complexity" evidence="3">
    <location>
        <begin position="209"/>
        <end position="218"/>
    </location>
</feature>
<evidence type="ECO:0000256" key="2">
    <source>
        <dbReference type="SAM" id="Coils"/>
    </source>
</evidence>
<evidence type="ECO:0000259" key="4">
    <source>
        <dbReference type="Pfam" id="PF26116"/>
    </source>
</evidence>
<dbReference type="Pfam" id="PF26116">
    <property type="entry name" value="FAM13A"/>
    <property type="match status" value="1"/>
</dbReference>
<dbReference type="InterPro" id="IPR059029">
    <property type="entry name" value="FAM13A_dom"/>
</dbReference>
<name>A0AAV8ZC21_9CUCU</name>
<sequence length="614" mass="69344">MKGPTRKEEVAPKAATRLDYDTKVGKVKRMMIAASLANKPQTIPTTYDEAKASCKARKRKERQESISSLCQERKVIRSNSEERPAQKKYMENKNMRRVSSSEDFQKSASTEKLSVSPSRMGKNEKTLAYDDCEHERRRSHERFARPLTLKSKKHPNKRLKVRYASRTRYKPELPIDGKDKKTSLSQDHEAAPEESENGTPPRGRPREVPSPTATPVSPVLDFSTLHEQIDCSEPVLSHTTRQISENTETMPSLSVASNRLLSSPRNSIIATHRIYLDPDVPQMTVSLDKKPQNPVDERLQKLTKQINSMKRKVKKFEADFEVKYGFKPSHVEKMNDKAMKKVYADLGRLKKEQKQLNEVSASCSLINGAECKSSGGASPLDLQSTVDEIEKVSGQEGDGEQGLLAGGDEARTAHRREDRHPEGPALLESIHGRPNNKEDRDLVRPYYDRYRTLKRMVAKVEASNASGNELATIHENETMNFITPTSSSQSNDTESEKTAILPSISTDSDTDTSIGENLHALSRSELVQQLKAVTEEKKELRRKIKEFEMEVQLRAGRMIHRDDKAPMEGVYVAYKKTKAKVRLLEALGREANLRRKSSLGVEIFCAIQYALVDK</sequence>
<comment type="similarity">
    <text evidence="1">Belongs to the FAM13 family.</text>
</comment>
<evidence type="ECO:0000313" key="6">
    <source>
        <dbReference type="Proteomes" id="UP001162162"/>
    </source>
</evidence>
<proteinExistence type="inferred from homology"/>
<accession>A0AAV8ZC21</accession>
<keyword evidence="6" id="KW-1185">Reference proteome</keyword>
<evidence type="ECO:0000313" key="5">
    <source>
        <dbReference type="EMBL" id="KAJ8960870.1"/>
    </source>
</evidence>
<feature type="compositionally biased region" description="Basic and acidic residues" evidence="3">
    <location>
        <begin position="121"/>
        <end position="144"/>
    </location>
</feature>
<feature type="region of interest" description="Disordered" evidence="3">
    <location>
        <begin position="74"/>
        <end position="218"/>
    </location>
</feature>
<feature type="compositionally biased region" description="Basic and acidic residues" evidence="3">
    <location>
        <begin position="169"/>
        <end position="191"/>
    </location>
</feature>
<feature type="domain" description="FAM13A-like" evidence="4">
    <location>
        <begin position="522"/>
        <end position="587"/>
    </location>
</feature>
<feature type="region of interest" description="Disordered" evidence="3">
    <location>
        <begin position="410"/>
        <end position="441"/>
    </location>
</feature>
<evidence type="ECO:0000256" key="1">
    <source>
        <dbReference type="ARBA" id="ARBA00007549"/>
    </source>
</evidence>
<dbReference type="PANTHER" id="PTHR15904">
    <property type="entry name" value="FAM13"/>
    <property type="match status" value="1"/>
</dbReference>